<gene>
    <name evidence="8" type="primary">fmt</name>
    <name evidence="11" type="ORF">CRV11_02680</name>
</gene>
<dbReference type="CDD" id="cd08704">
    <property type="entry name" value="Met_tRNA_FMT_C"/>
    <property type="match status" value="1"/>
</dbReference>
<dbReference type="CDD" id="cd08646">
    <property type="entry name" value="FMT_core_Met-tRNA-FMT_N"/>
    <property type="match status" value="1"/>
</dbReference>
<evidence type="ECO:0000256" key="2">
    <source>
        <dbReference type="ARBA" id="ARBA00010699"/>
    </source>
</evidence>
<dbReference type="InterPro" id="IPR002376">
    <property type="entry name" value="Formyl_transf_N"/>
</dbReference>
<dbReference type="PROSITE" id="PS00373">
    <property type="entry name" value="GART"/>
    <property type="match status" value="1"/>
</dbReference>
<comment type="catalytic activity">
    <reaction evidence="7 8">
        <text>L-methionyl-tRNA(fMet) + (6R)-10-formyltetrahydrofolate = N-formyl-L-methionyl-tRNA(fMet) + (6S)-5,6,7,8-tetrahydrofolate + H(+)</text>
        <dbReference type="Rhea" id="RHEA:24380"/>
        <dbReference type="Rhea" id="RHEA-COMP:9952"/>
        <dbReference type="Rhea" id="RHEA-COMP:9953"/>
        <dbReference type="ChEBI" id="CHEBI:15378"/>
        <dbReference type="ChEBI" id="CHEBI:57453"/>
        <dbReference type="ChEBI" id="CHEBI:78530"/>
        <dbReference type="ChEBI" id="CHEBI:78844"/>
        <dbReference type="ChEBI" id="CHEBI:195366"/>
        <dbReference type="EC" id="2.1.2.9"/>
    </reaction>
</comment>
<dbReference type="HAMAP" id="MF_00182">
    <property type="entry name" value="Formyl_trans"/>
    <property type="match status" value="1"/>
</dbReference>
<evidence type="ECO:0000259" key="10">
    <source>
        <dbReference type="Pfam" id="PF02911"/>
    </source>
</evidence>
<proteinExistence type="inferred from homology"/>
<dbReference type="EMBL" id="PDKS01000003">
    <property type="protein sequence ID" value="PPI87200.1"/>
    <property type="molecule type" value="Genomic_DNA"/>
</dbReference>
<evidence type="ECO:0000256" key="3">
    <source>
        <dbReference type="ARBA" id="ARBA00012261"/>
    </source>
</evidence>
<dbReference type="Pfam" id="PF02911">
    <property type="entry name" value="Formyl_trans_C"/>
    <property type="match status" value="1"/>
</dbReference>
<dbReference type="SUPFAM" id="SSF50486">
    <property type="entry name" value="FMT C-terminal domain-like"/>
    <property type="match status" value="1"/>
</dbReference>
<dbReference type="EC" id="2.1.2.9" evidence="3 8"/>
<evidence type="ECO:0000256" key="6">
    <source>
        <dbReference type="ARBA" id="ARBA00022917"/>
    </source>
</evidence>
<dbReference type="InterPro" id="IPR005793">
    <property type="entry name" value="Formyl_trans_C"/>
</dbReference>
<evidence type="ECO:0000313" key="11">
    <source>
        <dbReference type="EMBL" id="PPI87200.1"/>
    </source>
</evidence>
<name>A0A2P5SY22_9GAMM</name>
<evidence type="ECO:0000259" key="9">
    <source>
        <dbReference type="Pfam" id="PF00551"/>
    </source>
</evidence>
<dbReference type="PANTHER" id="PTHR11138:SF5">
    <property type="entry name" value="METHIONYL-TRNA FORMYLTRANSFERASE, MITOCHONDRIAL"/>
    <property type="match status" value="1"/>
</dbReference>
<dbReference type="RefSeq" id="WP_136131816.1">
    <property type="nucleotide sequence ID" value="NZ_PDKS01000003.1"/>
</dbReference>
<dbReference type="Proteomes" id="UP000296034">
    <property type="component" value="Unassembled WGS sequence"/>
</dbReference>
<evidence type="ECO:0000256" key="8">
    <source>
        <dbReference type="HAMAP-Rule" id="MF_00182"/>
    </source>
</evidence>
<dbReference type="InterPro" id="IPR036477">
    <property type="entry name" value="Formyl_transf_N_sf"/>
</dbReference>
<dbReference type="Pfam" id="PF00551">
    <property type="entry name" value="Formyl_trans_N"/>
    <property type="match status" value="1"/>
</dbReference>
<evidence type="ECO:0000256" key="7">
    <source>
        <dbReference type="ARBA" id="ARBA00048558"/>
    </source>
</evidence>
<evidence type="ECO:0000256" key="5">
    <source>
        <dbReference type="ARBA" id="ARBA00022679"/>
    </source>
</evidence>
<dbReference type="InterPro" id="IPR005794">
    <property type="entry name" value="Fmt"/>
</dbReference>
<dbReference type="AlphaFoldDB" id="A0A2P5SY22"/>
<dbReference type="Gene3D" id="3.10.25.10">
    <property type="entry name" value="Formyl transferase, C-terminal domain"/>
    <property type="match status" value="1"/>
</dbReference>
<dbReference type="GO" id="GO:0005829">
    <property type="term" value="C:cytosol"/>
    <property type="evidence" value="ECO:0007669"/>
    <property type="project" value="TreeGrafter"/>
</dbReference>
<protein>
    <recommendedName>
        <fullName evidence="4 8">Methionyl-tRNA formyltransferase</fullName>
        <ecNumber evidence="3 8">2.1.2.9</ecNumber>
    </recommendedName>
</protein>
<comment type="similarity">
    <text evidence="2 8">Belongs to the Fmt family.</text>
</comment>
<feature type="domain" description="Formyl transferase C-terminal" evidence="10">
    <location>
        <begin position="208"/>
        <end position="307"/>
    </location>
</feature>
<evidence type="ECO:0000256" key="1">
    <source>
        <dbReference type="ARBA" id="ARBA00002606"/>
    </source>
</evidence>
<organism evidence="11 12">
    <name type="scientific">Candidatus Pantoea edessiphila</name>
    <dbReference type="NCBI Taxonomy" id="2044610"/>
    <lineage>
        <taxon>Bacteria</taxon>
        <taxon>Pseudomonadati</taxon>
        <taxon>Pseudomonadota</taxon>
        <taxon>Gammaproteobacteria</taxon>
        <taxon>Enterobacterales</taxon>
        <taxon>Erwiniaceae</taxon>
        <taxon>Pantoea</taxon>
    </lineage>
</organism>
<comment type="caution">
    <text evidence="11">The sequence shown here is derived from an EMBL/GenBank/DDBJ whole genome shotgun (WGS) entry which is preliminary data.</text>
</comment>
<comment type="function">
    <text evidence="1 8">Attaches a formyl group to the free amino group of methionyl-tRNA(fMet). The formyl group appears to play a dual role in the initiator identity of N-formylmethionyl-tRNA by promoting its recognition by IF2 and preventing the misappropriation of this tRNA by the elongation apparatus.</text>
</comment>
<dbReference type="PANTHER" id="PTHR11138">
    <property type="entry name" value="METHIONYL-TRNA FORMYLTRANSFERASE"/>
    <property type="match status" value="1"/>
</dbReference>
<dbReference type="InterPro" id="IPR037022">
    <property type="entry name" value="Formyl_trans_C_sf"/>
</dbReference>
<sequence length="319" mass="35563">MSTMLKIIFAGTSEFAAVHLSGILESDYRIISVLTQPDRPAGRGYKLTASPVKMIAQSKNIPVMQPESLCSKNLNIKISNLCPDIIIVVAYGLIIPRNIIKIPRLGCINVHASILPRWRGAAPVQRAILAGDTKTGITIIQMDETLDTGDILYQVECDIKSSDTYLTLHERLSKLGTYALINILLKISSGKQNISKKQDNKSANYAKKIKKKDAKIDWQCTAEQLERCVRAFNPWPGSFFYIDNNKLIKVWQVSVLNNDKLVDIKPGVIIKVTNNGIQVATAKGIINLMILQPAGKKPMLARYLINSRYEWFKPGTKLN</sequence>
<dbReference type="InterPro" id="IPR044135">
    <property type="entry name" value="Met-tRNA-FMT_C"/>
</dbReference>
<evidence type="ECO:0000313" key="12">
    <source>
        <dbReference type="Proteomes" id="UP000296034"/>
    </source>
</evidence>
<dbReference type="OrthoDB" id="9802815at2"/>
<dbReference type="GO" id="GO:0004479">
    <property type="term" value="F:methionyl-tRNA formyltransferase activity"/>
    <property type="evidence" value="ECO:0007669"/>
    <property type="project" value="UniProtKB-UniRule"/>
</dbReference>
<accession>A0A2P5SY22</accession>
<evidence type="ECO:0000256" key="4">
    <source>
        <dbReference type="ARBA" id="ARBA00016014"/>
    </source>
</evidence>
<reference evidence="11 12" key="1">
    <citation type="journal article" date="2018" name="Genome Biol. Evol.">
        <title>Cladogenesis and Genomic Streamlining in Extracellular Endosymbionts of Tropical Stink Bugs.</title>
        <authorList>
            <person name="Otero-Bravo A."/>
            <person name="Goffredi S."/>
            <person name="Sabree Z.L."/>
        </authorList>
    </citation>
    <scope>NUCLEOTIDE SEQUENCE [LARGE SCALE GENOMIC DNA]</scope>
    <source>
        <strain evidence="11 12">SoET</strain>
    </source>
</reference>
<feature type="binding site" evidence="8">
    <location>
        <begin position="113"/>
        <end position="116"/>
    </location>
    <ligand>
        <name>(6S)-5,6,7,8-tetrahydrofolate</name>
        <dbReference type="ChEBI" id="CHEBI:57453"/>
    </ligand>
</feature>
<dbReference type="Gene3D" id="3.40.50.170">
    <property type="entry name" value="Formyl transferase, N-terminal domain"/>
    <property type="match status" value="1"/>
</dbReference>
<dbReference type="InterPro" id="IPR011034">
    <property type="entry name" value="Formyl_transferase-like_C_sf"/>
</dbReference>
<keyword evidence="5 8" id="KW-0808">Transferase</keyword>
<keyword evidence="6 8" id="KW-0648">Protein biosynthesis</keyword>
<dbReference type="InterPro" id="IPR001555">
    <property type="entry name" value="GART_AS"/>
</dbReference>
<dbReference type="NCBIfam" id="TIGR00460">
    <property type="entry name" value="fmt"/>
    <property type="match status" value="1"/>
</dbReference>
<dbReference type="InterPro" id="IPR041711">
    <property type="entry name" value="Met-tRNA-FMT_N"/>
</dbReference>
<dbReference type="SUPFAM" id="SSF53328">
    <property type="entry name" value="Formyltransferase"/>
    <property type="match status" value="1"/>
</dbReference>
<feature type="domain" description="Formyl transferase N-terminal" evidence="9">
    <location>
        <begin position="7"/>
        <end position="182"/>
    </location>
</feature>